<keyword evidence="2" id="KW-0804">Transcription</keyword>
<dbReference type="GO" id="GO:0005634">
    <property type="term" value="C:nucleus"/>
    <property type="evidence" value="ECO:0007669"/>
    <property type="project" value="UniProtKB-UniRule"/>
</dbReference>
<comment type="caution">
    <text evidence="6">The sequence shown here is derived from an EMBL/GenBank/DDBJ whole genome shotgun (WGS) entry which is preliminary data.</text>
</comment>
<feature type="DNA-binding region" description="HMG box" evidence="3">
    <location>
        <begin position="14"/>
        <end position="80"/>
    </location>
</feature>
<dbReference type="Proteomes" id="UP001221142">
    <property type="component" value="Unassembled WGS sequence"/>
</dbReference>
<dbReference type="AlphaFoldDB" id="A0AAD7G070"/>
<reference evidence="6" key="1">
    <citation type="submission" date="2023-03" db="EMBL/GenBank/DDBJ databases">
        <title>Massive genome expansion in bonnet fungi (Mycena s.s.) driven by repeated elements and novel gene families across ecological guilds.</title>
        <authorList>
            <consortium name="Lawrence Berkeley National Laboratory"/>
            <person name="Harder C.B."/>
            <person name="Miyauchi S."/>
            <person name="Viragh M."/>
            <person name="Kuo A."/>
            <person name="Thoen E."/>
            <person name="Andreopoulos B."/>
            <person name="Lu D."/>
            <person name="Skrede I."/>
            <person name="Drula E."/>
            <person name="Henrissat B."/>
            <person name="Morin E."/>
            <person name="Kohler A."/>
            <person name="Barry K."/>
            <person name="LaButti K."/>
            <person name="Morin E."/>
            <person name="Salamov A."/>
            <person name="Lipzen A."/>
            <person name="Mereny Z."/>
            <person name="Hegedus B."/>
            <person name="Baldrian P."/>
            <person name="Stursova M."/>
            <person name="Weitz H."/>
            <person name="Taylor A."/>
            <person name="Grigoriev I.V."/>
            <person name="Nagy L.G."/>
            <person name="Martin F."/>
            <person name="Kauserud H."/>
        </authorList>
    </citation>
    <scope>NUCLEOTIDE SEQUENCE</scope>
    <source>
        <strain evidence="6">9284</strain>
    </source>
</reference>
<dbReference type="Pfam" id="PF00505">
    <property type="entry name" value="HMG_box"/>
    <property type="match status" value="1"/>
</dbReference>
<feature type="region of interest" description="Disordered" evidence="4">
    <location>
        <begin position="71"/>
        <end position="195"/>
    </location>
</feature>
<feature type="compositionally biased region" description="Basic and acidic residues" evidence="4">
    <location>
        <begin position="84"/>
        <end position="112"/>
    </location>
</feature>
<dbReference type="InterPro" id="IPR050140">
    <property type="entry name" value="SRY-related_HMG-box_TF-like"/>
</dbReference>
<dbReference type="PROSITE" id="PS50118">
    <property type="entry name" value="HMG_BOX_2"/>
    <property type="match status" value="1"/>
</dbReference>
<dbReference type="GO" id="GO:0030154">
    <property type="term" value="P:cell differentiation"/>
    <property type="evidence" value="ECO:0007669"/>
    <property type="project" value="TreeGrafter"/>
</dbReference>
<dbReference type="PANTHER" id="PTHR10270">
    <property type="entry name" value="SOX TRANSCRIPTION FACTOR"/>
    <property type="match status" value="1"/>
</dbReference>
<accession>A0AAD7G070</accession>
<evidence type="ECO:0000256" key="4">
    <source>
        <dbReference type="SAM" id="MobiDB-lite"/>
    </source>
</evidence>
<dbReference type="CDD" id="cd01389">
    <property type="entry name" value="HMG-box_ROX1-like"/>
    <property type="match status" value="1"/>
</dbReference>
<dbReference type="SMART" id="SM00398">
    <property type="entry name" value="HMG"/>
    <property type="match status" value="1"/>
</dbReference>
<dbReference type="InterPro" id="IPR036910">
    <property type="entry name" value="HMG_box_dom_sf"/>
</dbReference>
<dbReference type="GO" id="GO:0001228">
    <property type="term" value="F:DNA-binding transcription activator activity, RNA polymerase II-specific"/>
    <property type="evidence" value="ECO:0007669"/>
    <property type="project" value="TreeGrafter"/>
</dbReference>
<proteinExistence type="predicted"/>
<feature type="compositionally biased region" description="Polar residues" evidence="4">
    <location>
        <begin position="1"/>
        <end position="10"/>
    </location>
</feature>
<feature type="compositionally biased region" description="Low complexity" evidence="4">
    <location>
        <begin position="328"/>
        <end position="343"/>
    </location>
</feature>
<feature type="compositionally biased region" description="Basic and acidic residues" evidence="4">
    <location>
        <begin position="25"/>
        <end position="36"/>
    </location>
</feature>
<feature type="compositionally biased region" description="Polar residues" evidence="4">
    <location>
        <begin position="173"/>
        <end position="183"/>
    </location>
</feature>
<sequence>MSPSRTSPSNGVKPPRPPNAWILYRSDKSKTVREGRMAQGELSKIIAEMWRNEAPEIRAYYERLADQAKIQHLNDNPGYKYKPKTKEQKEQDKEAKSKEKEAKKDVQRRAEASRPAPQQRHGSQGPTPPQSAGSSRHPSLEVAEPSSSAVYAPSIPHTPSSAFDSPALPPSSYPTSFNDSQTPEPEAIAPTTLDVNPWSDAQVQQDFLTLELPSAQLDDWTTHFDFQSFLSSTGDSNIFELNNFDPQTLLDQPRGPLEVTLGELGALPFEDPIADLGFNFSPTHTDFGGDMLAPGAYFQQAALPASQDMGLYNPDEFITYGDNSTDGATSPQSSPPTTSATATVRPYAPPPGAANASSRRVGGKWNPPSYSPDSPTSWGVQA</sequence>
<feature type="compositionally biased region" description="Polar residues" evidence="4">
    <location>
        <begin position="120"/>
        <end position="137"/>
    </location>
</feature>
<gene>
    <name evidence="6" type="ORF">FB45DRAFT_1051980</name>
</gene>
<dbReference type="PANTHER" id="PTHR10270:SF161">
    <property type="entry name" value="SEX-DETERMINING REGION Y PROTEIN"/>
    <property type="match status" value="1"/>
</dbReference>
<dbReference type="Gene3D" id="1.10.30.10">
    <property type="entry name" value="High mobility group box domain"/>
    <property type="match status" value="1"/>
</dbReference>
<keyword evidence="3" id="KW-0539">Nucleus</keyword>
<evidence type="ECO:0000256" key="2">
    <source>
        <dbReference type="ARBA" id="ARBA00023163"/>
    </source>
</evidence>
<organism evidence="6 7">
    <name type="scientific">Roridomyces roridus</name>
    <dbReference type="NCBI Taxonomy" id="1738132"/>
    <lineage>
        <taxon>Eukaryota</taxon>
        <taxon>Fungi</taxon>
        <taxon>Dikarya</taxon>
        <taxon>Basidiomycota</taxon>
        <taxon>Agaricomycotina</taxon>
        <taxon>Agaricomycetes</taxon>
        <taxon>Agaricomycetidae</taxon>
        <taxon>Agaricales</taxon>
        <taxon>Marasmiineae</taxon>
        <taxon>Mycenaceae</taxon>
        <taxon>Roridomyces</taxon>
    </lineage>
</organism>
<dbReference type="InterPro" id="IPR009071">
    <property type="entry name" value="HMG_box_dom"/>
</dbReference>
<feature type="region of interest" description="Disordered" evidence="4">
    <location>
        <begin position="314"/>
        <end position="382"/>
    </location>
</feature>
<keyword evidence="7" id="KW-1185">Reference proteome</keyword>
<feature type="region of interest" description="Disordered" evidence="4">
    <location>
        <begin position="1"/>
        <end position="38"/>
    </location>
</feature>
<evidence type="ECO:0000259" key="5">
    <source>
        <dbReference type="PROSITE" id="PS50118"/>
    </source>
</evidence>
<dbReference type="SUPFAM" id="SSF47095">
    <property type="entry name" value="HMG-box"/>
    <property type="match status" value="1"/>
</dbReference>
<keyword evidence="1 3" id="KW-0238">DNA-binding</keyword>
<name>A0AAD7G070_9AGAR</name>
<evidence type="ECO:0000313" key="7">
    <source>
        <dbReference type="Proteomes" id="UP001221142"/>
    </source>
</evidence>
<dbReference type="EMBL" id="JARKIF010000002">
    <property type="protein sequence ID" value="KAJ7647508.1"/>
    <property type="molecule type" value="Genomic_DNA"/>
</dbReference>
<evidence type="ECO:0000313" key="6">
    <source>
        <dbReference type="EMBL" id="KAJ7647508.1"/>
    </source>
</evidence>
<evidence type="ECO:0000256" key="1">
    <source>
        <dbReference type="ARBA" id="ARBA00023125"/>
    </source>
</evidence>
<feature type="compositionally biased region" description="Polar residues" evidence="4">
    <location>
        <begin position="371"/>
        <end position="382"/>
    </location>
</feature>
<dbReference type="GO" id="GO:0000978">
    <property type="term" value="F:RNA polymerase II cis-regulatory region sequence-specific DNA binding"/>
    <property type="evidence" value="ECO:0007669"/>
    <property type="project" value="TreeGrafter"/>
</dbReference>
<evidence type="ECO:0000256" key="3">
    <source>
        <dbReference type="PROSITE-ProRule" id="PRU00267"/>
    </source>
</evidence>
<feature type="domain" description="HMG box" evidence="5">
    <location>
        <begin position="14"/>
        <end position="80"/>
    </location>
</feature>
<protein>
    <recommendedName>
        <fullName evidence="5">HMG box domain-containing protein</fullName>
    </recommendedName>
</protein>